<reference evidence="8 9" key="1">
    <citation type="submission" date="2015-07" db="EMBL/GenBank/DDBJ databases">
        <title>Draft Genome Sequence of Malassezia furfur CBS1878 and Malassezia pachydermatis CBS1879.</title>
        <authorList>
            <person name="Triana S."/>
            <person name="Ohm R."/>
            <person name="Gonzalez A."/>
            <person name="DeCock H."/>
            <person name="Restrepo S."/>
            <person name="Celis A."/>
        </authorList>
    </citation>
    <scope>NUCLEOTIDE SEQUENCE [LARGE SCALE GENOMIC DNA]</scope>
    <source>
        <strain evidence="8 9">CBS 1879</strain>
    </source>
</reference>
<keyword evidence="3 4" id="KW-0012">Acyltransferase</keyword>
<feature type="domain" description="Phospholipid/glycerol acyltransferase" evidence="7">
    <location>
        <begin position="99"/>
        <end position="216"/>
    </location>
</feature>
<organism evidence="8 9">
    <name type="scientific">Malassezia pachydermatis</name>
    <dbReference type="NCBI Taxonomy" id="77020"/>
    <lineage>
        <taxon>Eukaryota</taxon>
        <taxon>Fungi</taxon>
        <taxon>Dikarya</taxon>
        <taxon>Basidiomycota</taxon>
        <taxon>Ustilaginomycotina</taxon>
        <taxon>Malasseziomycetes</taxon>
        <taxon>Malasseziales</taxon>
        <taxon>Malasseziaceae</taxon>
        <taxon>Malassezia</taxon>
    </lineage>
</organism>
<dbReference type="VEuPathDB" id="FungiDB:Malapachy_0161"/>
<dbReference type="EC" id="2.3.1.51" evidence="4"/>
<evidence type="ECO:0000256" key="2">
    <source>
        <dbReference type="ARBA" id="ARBA00022679"/>
    </source>
</evidence>
<keyword evidence="6" id="KW-1133">Transmembrane helix</keyword>
<comment type="domain">
    <text evidence="4">The HXXXXD motif is essential for acyltransferase activity and may constitute the binding site for the phosphate moiety of the glycerol-3-phosphate.</text>
</comment>
<proteinExistence type="inferred from homology"/>
<evidence type="ECO:0000256" key="3">
    <source>
        <dbReference type="ARBA" id="ARBA00023315"/>
    </source>
</evidence>
<dbReference type="PANTHER" id="PTHR10434:SF11">
    <property type="entry name" value="1-ACYL-SN-GLYCEROL-3-PHOSPHATE ACYLTRANSFERASE"/>
    <property type="match status" value="1"/>
</dbReference>
<dbReference type="EMBL" id="LGAV01000006">
    <property type="protein sequence ID" value="KOS13423.1"/>
    <property type="molecule type" value="Genomic_DNA"/>
</dbReference>
<protein>
    <recommendedName>
        <fullName evidence="4">1-acyl-sn-glycerol-3-phosphate acyltransferase</fullName>
        <ecNumber evidence="4">2.3.1.51</ecNumber>
    </recommendedName>
</protein>
<evidence type="ECO:0000256" key="5">
    <source>
        <dbReference type="SAM" id="MobiDB-lite"/>
    </source>
</evidence>
<keyword evidence="2 4" id="KW-0808">Transferase</keyword>
<keyword evidence="4" id="KW-0594">Phospholipid biosynthesis</keyword>
<keyword evidence="4" id="KW-1208">Phospholipid metabolism</keyword>
<evidence type="ECO:0000259" key="7">
    <source>
        <dbReference type="SMART" id="SM00563"/>
    </source>
</evidence>
<dbReference type="AlphaFoldDB" id="A0A0M9VNJ6"/>
<dbReference type="CDD" id="cd07989">
    <property type="entry name" value="LPLAT_AGPAT-like"/>
    <property type="match status" value="1"/>
</dbReference>
<sequence>MGRILRSIVSVGSTSFLLLTLASARSQKARYRLNSILYFLSLGVCSSLGVVYALVLSLFPGKRFHTNFLVARSFLTIAGTLLGYKVTLEGSEHLNTRPALLLMNHQSFLDILCVSRIAPPASIIMAKKELKLVPLLGQFMWLSGTAFIDRKNRASAIKTMAQIGDHMRKHQLSMIMFPEGTRSYLATPGLLPFKKGAFHLAVQAQLPIVPVVCENYYRLFDGRTRFDPGHIRMSALPPIETKGMTEADIGTLMNKVHDTMIKELVRFDEELDRNDVNSALHPTNKPQPYRLYGLSGLAARLIGTGQPKRHIRKLDKIAKDQKQSQGTKPEDFGLVSADQQQTAAPAL</sequence>
<dbReference type="RefSeq" id="XP_017991055.1">
    <property type="nucleotide sequence ID" value="XM_018134694.1"/>
</dbReference>
<accession>A0A0M9VNJ6</accession>
<gene>
    <name evidence="8" type="ORF">Malapachy_0161</name>
</gene>
<feature type="transmembrane region" description="Helical" evidence="6">
    <location>
        <begin position="36"/>
        <end position="56"/>
    </location>
</feature>
<name>A0A0M9VNJ6_9BASI</name>
<evidence type="ECO:0000313" key="8">
    <source>
        <dbReference type="EMBL" id="KOS13423.1"/>
    </source>
</evidence>
<feature type="region of interest" description="Disordered" evidence="5">
    <location>
        <begin position="317"/>
        <end position="347"/>
    </location>
</feature>
<dbReference type="GO" id="GO:0016020">
    <property type="term" value="C:membrane"/>
    <property type="evidence" value="ECO:0007669"/>
    <property type="project" value="InterPro"/>
</dbReference>
<dbReference type="Proteomes" id="UP000037751">
    <property type="component" value="Unassembled WGS sequence"/>
</dbReference>
<dbReference type="InterPro" id="IPR004552">
    <property type="entry name" value="AGP_acyltrans"/>
</dbReference>
<dbReference type="GO" id="GO:0006654">
    <property type="term" value="P:phosphatidic acid biosynthetic process"/>
    <property type="evidence" value="ECO:0007669"/>
    <property type="project" value="TreeGrafter"/>
</dbReference>
<dbReference type="PANTHER" id="PTHR10434">
    <property type="entry name" value="1-ACYL-SN-GLYCEROL-3-PHOSPHATE ACYLTRANSFERASE"/>
    <property type="match status" value="1"/>
</dbReference>
<dbReference type="SUPFAM" id="SSF69593">
    <property type="entry name" value="Glycerol-3-phosphate (1)-acyltransferase"/>
    <property type="match status" value="1"/>
</dbReference>
<keyword evidence="9" id="KW-1185">Reference proteome</keyword>
<evidence type="ECO:0000256" key="6">
    <source>
        <dbReference type="SAM" id="Phobius"/>
    </source>
</evidence>
<dbReference type="InterPro" id="IPR002123">
    <property type="entry name" value="Plipid/glycerol_acylTrfase"/>
</dbReference>
<keyword evidence="6" id="KW-0472">Membrane</keyword>
<comment type="similarity">
    <text evidence="1 4">Belongs to the 1-acyl-sn-glycerol-3-phosphate acyltransferase family.</text>
</comment>
<keyword evidence="4" id="KW-0443">Lipid metabolism</keyword>
<dbReference type="GeneID" id="28726569"/>
<keyword evidence="6" id="KW-0812">Transmembrane</keyword>
<keyword evidence="4" id="KW-0444">Lipid biosynthesis</keyword>
<dbReference type="GO" id="GO:0005783">
    <property type="term" value="C:endoplasmic reticulum"/>
    <property type="evidence" value="ECO:0007669"/>
    <property type="project" value="TreeGrafter"/>
</dbReference>
<feature type="compositionally biased region" description="Polar residues" evidence="5">
    <location>
        <begin position="337"/>
        <end position="347"/>
    </location>
</feature>
<dbReference type="OrthoDB" id="202234at2759"/>
<dbReference type="NCBIfam" id="TIGR00530">
    <property type="entry name" value="AGP_acyltrn"/>
    <property type="match status" value="1"/>
</dbReference>
<comment type="caution">
    <text evidence="8">The sequence shown here is derived from an EMBL/GenBank/DDBJ whole genome shotgun (WGS) entry which is preliminary data.</text>
</comment>
<comment type="catalytic activity">
    <reaction evidence="4">
        <text>a 1-acyl-sn-glycero-3-phosphate + an acyl-CoA = a 1,2-diacyl-sn-glycero-3-phosphate + CoA</text>
        <dbReference type="Rhea" id="RHEA:19709"/>
        <dbReference type="ChEBI" id="CHEBI:57287"/>
        <dbReference type="ChEBI" id="CHEBI:57970"/>
        <dbReference type="ChEBI" id="CHEBI:58342"/>
        <dbReference type="ChEBI" id="CHEBI:58608"/>
        <dbReference type="EC" id="2.3.1.51"/>
    </reaction>
</comment>
<dbReference type="STRING" id="77020.A0A0M9VNJ6"/>
<dbReference type="SMART" id="SM00563">
    <property type="entry name" value="PlsC"/>
    <property type="match status" value="1"/>
</dbReference>
<evidence type="ECO:0000256" key="1">
    <source>
        <dbReference type="ARBA" id="ARBA00008655"/>
    </source>
</evidence>
<dbReference type="Pfam" id="PF01553">
    <property type="entry name" value="Acyltransferase"/>
    <property type="match status" value="1"/>
</dbReference>
<dbReference type="GO" id="GO:0003841">
    <property type="term" value="F:1-acylglycerol-3-phosphate O-acyltransferase activity"/>
    <property type="evidence" value="ECO:0007669"/>
    <property type="project" value="UniProtKB-UniRule"/>
</dbReference>
<evidence type="ECO:0000256" key="4">
    <source>
        <dbReference type="RuleBase" id="RU361267"/>
    </source>
</evidence>
<evidence type="ECO:0000313" key="9">
    <source>
        <dbReference type="Proteomes" id="UP000037751"/>
    </source>
</evidence>